<sequence length="741" mass="82631">MSTVSTRARFAHFTTYLPIVVAALFGLGLAWSRFGPEVLDPTDISWFKGDSVWHFLVWNFFRYEPWHLQPGRVANMMAPLGTSIGSGDAVPLLAFPFKLLSPLLPANFQYLGLWLFVSYALQAVFGYLLAAVFLGRWQALLAGLFFLVSPVMIFRAGHIALAAHWLILMALWQYFAVSRAATFHLRPYRLVWAVNVGLAGLVHPYLTAMVFPIAVASLLRETFHSKRLKPRQALVILCLLIALPIFEWWLSGLIGSGQNPESWGFNYFTMNLNAPFNPRGSSRILPTLPTRDGQYEGFAFLGTGVLALGVFALTRNWRKLGSIFLGTMRALYRQGHLVLLVFSLLFVGYAVGDGLTVGEFLIPNYSVFKNFPALISSFRAPGRFFWPTYYLIYLALFVFLIRTFSPRQATLLLLAGLSLQVADLQINKPFTPDRAIFRTHLKSERWPELMATFSRIVVTPAFDRDTAARGDFVDFSFLASQYGTELTTGAVARTHLKQAQTRLSLQRQALTGPRGTDALYVFSSLTFAEKFYDDLEPGFRCYPLNAYLVCHNSDRELGLGDPVDTATFVPNGYERVTLTEFVDRYRDETVVLATSGGPGKYSLDLKVYLSERGSKIGTIGVLQGSYVALLHRGELIFEDISDDAAVTHDWAEGTVVGSSENALTLPEDLYVYSSGTPTHRVASAATYDESHNASTWGFSVFVLDDAFNVVTAADFNTFAGDTAVLKRRKNVLVAARRTEDR</sequence>
<evidence type="ECO:0000259" key="3">
    <source>
        <dbReference type="Pfam" id="PF25853"/>
    </source>
</evidence>
<feature type="transmembrane region" description="Helical" evidence="1">
    <location>
        <begin position="384"/>
        <end position="404"/>
    </location>
</feature>
<feature type="transmembrane region" description="Helical" evidence="1">
    <location>
        <begin position="113"/>
        <end position="134"/>
    </location>
</feature>
<feature type="transmembrane region" description="Helical" evidence="1">
    <location>
        <begin position="12"/>
        <end position="32"/>
    </location>
</feature>
<evidence type="ECO:0008006" key="5">
    <source>
        <dbReference type="Google" id="ProtNLM"/>
    </source>
</evidence>
<keyword evidence="1" id="KW-1133">Transmembrane helix</keyword>
<gene>
    <name evidence="4" type="ORF">AVDCRST_MAG86-729</name>
</gene>
<evidence type="ECO:0000313" key="4">
    <source>
        <dbReference type="EMBL" id="CAA9562179.1"/>
    </source>
</evidence>
<dbReference type="InterPro" id="IPR046278">
    <property type="entry name" value="DUF6311"/>
</dbReference>
<accession>A0A6J4UW50</accession>
<feature type="domain" description="DUF6311" evidence="2">
    <location>
        <begin position="23"/>
        <end position="425"/>
    </location>
</feature>
<feature type="transmembrane region" description="Helical" evidence="1">
    <location>
        <begin position="231"/>
        <end position="250"/>
    </location>
</feature>
<feature type="domain" description="DUF6311" evidence="3">
    <location>
        <begin position="445"/>
        <end position="550"/>
    </location>
</feature>
<dbReference type="EMBL" id="CADCWP010000049">
    <property type="protein sequence ID" value="CAA9562179.1"/>
    <property type="molecule type" value="Genomic_DNA"/>
</dbReference>
<feature type="transmembrane region" description="Helical" evidence="1">
    <location>
        <begin position="335"/>
        <end position="352"/>
    </location>
</feature>
<feature type="transmembrane region" description="Helical" evidence="1">
    <location>
        <begin position="192"/>
        <end position="219"/>
    </location>
</feature>
<dbReference type="InterPro" id="IPR058671">
    <property type="entry name" value="DUF6311_C"/>
</dbReference>
<protein>
    <recommendedName>
        <fullName evidence="5">Glycosyltransferase RgtA/B/C/D-like domain-containing protein</fullName>
    </recommendedName>
</protein>
<proteinExistence type="predicted"/>
<dbReference type="Pfam" id="PF25853">
    <property type="entry name" value="DUF6311_C"/>
    <property type="match status" value="1"/>
</dbReference>
<organism evidence="4">
    <name type="scientific">uncultured Truepera sp</name>
    <dbReference type="NCBI Taxonomy" id="543023"/>
    <lineage>
        <taxon>Bacteria</taxon>
        <taxon>Thermotogati</taxon>
        <taxon>Deinococcota</taxon>
        <taxon>Deinococci</taxon>
        <taxon>Trueperales</taxon>
        <taxon>Trueperaceae</taxon>
        <taxon>Truepera</taxon>
        <taxon>environmental samples</taxon>
    </lineage>
</organism>
<feature type="transmembrane region" description="Helical" evidence="1">
    <location>
        <begin position="297"/>
        <end position="314"/>
    </location>
</feature>
<feature type="transmembrane region" description="Helical" evidence="1">
    <location>
        <begin position="73"/>
        <end position="93"/>
    </location>
</feature>
<reference evidence="4" key="1">
    <citation type="submission" date="2020-02" db="EMBL/GenBank/DDBJ databases">
        <authorList>
            <person name="Meier V. D."/>
        </authorList>
    </citation>
    <scope>NUCLEOTIDE SEQUENCE</scope>
    <source>
        <strain evidence="4">AVDCRST_MAG86</strain>
    </source>
</reference>
<keyword evidence="1" id="KW-0472">Membrane</keyword>
<dbReference type="Pfam" id="PF19830">
    <property type="entry name" value="DUF6311"/>
    <property type="match status" value="1"/>
</dbReference>
<name>A0A6J4UW50_9DEIN</name>
<evidence type="ECO:0000259" key="2">
    <source>
        <dbReference type="Pfam" id="PF19830"/>
    </source>
</evidence>
<feature type="transmembrane region" description="Helical" evidence="1">
    <location>
        <begin position="141"/>
        <end position="172"/>
    </location>
</feature>
<dbReference type="AlphaFoldDB" id="A0A6J4UW50"/>
<keyword evidence="1" id="KW-0812">Transmembrane</keyword>
<evidence type="ECO:0000256" key="1">
    <source>
        <dbReference type="SAM" id="Phobius"/>
    </source>
</evidence>